<organism evidence="7 8">
    <name type="scientific">Aphanizomenon flos-aquae LD13</name>
    <dbReference type="NCBI Taxonomy" id="1710894"/>
    <lineage>
        <taxon>Bacteria</taxon>
        <taxon>Bacillati</taxon>
        <taxon>Cyanobacteriota</taxon>
        <taxon>Cyanophyceae</taxon>
        <taxon>Nostocales</taxon>
        <taxon>Aphanizomenonaceae</taxon>
        <taxon>Aphanizomenon</taxon>
    </lineage>
</organism>
<gene>
    <name evidence="7" type="ORF">AN481_00940</name>
</gene>
<feature type="domain" description="Type I restriction modification DNA specificity" evidence="6">
    <location>
        <begin position="137"/>
        <end position="262"/>
    </location>
</feature>
<name>A0A1B7W1U8_APHFL</name>
<keyword evidence="2" id="KW-0680">Restriction system</keyword>
<evidence type="ECO:0000256" key="4">
    <source>
        <dbReference type="ARBA" id="ARBA00038652"/>
    </source>
</evidence>
<dbReference type="PATRIC" id="fig|1710894.3.peg.3553"/>
<evidence type="ECO:0000256" key="5">
    <source>
        <dbReference type="SAM" id="Coils"/>
    </source>
</evidence>
<protein>
    <recommendedName>
        <fullName evidence="6">Type I restriction modification DNA specificity domain-containing protein</fullName>
    </recommendedName>
</protein>
<dbReference type="GO" id="GO:0009307">
    <property type="term" value="P:DNA restriction-modification system"/>
    <property type="evidence" value="ECO:0007669"/>
    <property type="project" value="UniProtKB-KW"/>
</dbReference>
<evidence type="ECO:0000256" key="3">
    <source>
        <dbReference type="ARBA" id="ARBA00023125"/>
    </source>
</evidence>
<dbReference type="CDD" id="cd17524">
    <property type="entry name" value="RMtype1_S_EcoUTORF5051P-TRD2-CR2_like"/>
    <property type="match status" value="1"/>
</dbReference>
<evidence type="ECO:0000313" key="7">
    <source>
        <dbReference type="EMBL" id="OBQ27261.1"/>
    </source>
</evidence>
<evidence type="ECO:0000256" key="1">
    <source>
        <dbReference type="ARBA" id="ARBA00010923"/>
    </source>
</evidence>
<reference evidence="7 8" key="1">
    <citation type="submission" date="2015-09" db="EMBL/GenBank/DDBJ databases">
        <title>Whole genome shotgun sequence assembly of Aphanizomenon flos-aquae UKL13.</title>
        <authorList>
            <person name="Driscoll C."/>
        </authorList>
    </citation>
    <scope>NUCLEOTIDE SEQUENCE [LARGE SCALE GENOMIC DNA]</scope>
    <source>
        <strain evidence="7">MDT13</strain>
    </source>
</reference>
<accession>A0A1B7W1U8</accession>
<dbReference type="PANTHER" id="PTHR43140">
    <property type="entry name" value="TYPE-1 RESTRICTION ENZYME ECOKI SPECIFICITY PROTEIN"/>
    <property type="match status" value="1"/>
</dbReference>
<keyword evidence="3" id="KW-0238">DNA-binding</keyword>
<dbReference type="Gene3D" id="3.90.220.20">
    <property type="entry name" value="DNA methylase specificity domains"/>
    <property type="match status" value="2"/>
</dbReference>
<dbReference type="GO" id="GO:0003677">
    <property type="term" value="F:DNA binding"/>
    <property type="evidence" value="ECO:0007669"/>
    <property type="project" value="UniProtKB-KW"/>
</dbReference>
<dbReference type="STRING" id="1803587.GCA_001593825_01848"/>
<keyword evidence="5" id="KW-0175">Coiled coil</keyword>
<feature type="coiled-coil region" evidence="5">
    <location>
        <begin position="537"/>
        <end position="564"/>
    </location>
</feature>
<comment type="caution">
    <text evidence="7">The sequence shown here is derived from an EMBL/GenBank/DDBJ whole genome shotgun (WGS) entry which is preliminary data.</text>
</comment>
<proteinExistence type="inferred from homology"/>
<dbReference type="SUPFAM" id="SSF116734">
    <property type="entry name" value="DNA methylase specificity domain"/>
    <property type="match status" value="2"/>
</dbReference>
<comment type="subunit">
    <text evidence="4">The methyltransferase is composed of M and S polypeptides.</text>
</comment>
<dbReference type="AlphaFoldDB" id="A0A1B7W1U8"/>
<dbReference type="CDD" id="cd17521">
    <property type="entry name" value="RMtype1_S_Sau13435ORF2165P_TRD2-CR2_like"/>
    <property type="match status" value="1"/>
</dbReference>
<comment type="similarity">
    <text evidence="1">Belongs to the type-I restriction system S methylase family.</text>
</comment>
<dbReference type="InterPro" id="IPR044946">
    <property type="entry name" value="Restrct_endonuc_typeI_TRD_sf"/>
</dbReference>
<dbReference type="PANTHER" id="PTHR43140:SF1">
    <property type="entry name" value="TYPE I RESTRICTION ENZYME ECOKI SPECIFICITY SUBUNIT"/>
    <property type="match status" value="1"/>
</dbReference>
<dbReference type="InterPro" id="IPR051212">
    <property type="entry name" value="Type-I_RE_S_subunit"/>
</dbReference>
<evidence type="ECO:0000313" key="8">
    <source>
        <dbReference type="Proteomes" id="UP000092382"/>
    </source>
</evidence>
<dbReference type="Proteomes" id="UP000092382">
    <property type="component" value="Unassembled WGS sequence"/>
</dbReference>
<feature type="domain" description="Type I restriction modification DNA specificity" evidence="6">
    <location>
        <begin position="372"/>
        <end position="553"/>
    </location>
</feature>
<evidence type="ECO:0000256" key="2">
    <source>
        <dbReference type="ARBA" id="ARBA00022747"/>
    </source>
</evidence>
<dbReference type="EMBL" id="LJOY01000002">
    <property type="protein sequence ID" value="OBQ27261.1"/>
    <property type="molecule type" value="Genomic_DNA"/>
</dbReference>
<dbReference type="Pfam" id="PF01420">
    <property type="entry name" value="Methylase_S"/>
    <property type="match status" value="2"/>
</dbReference>
<dbReference type="InterPro" id="IPR000055">
    <property type="entry name" value="Restrct_endonuc_typeI_TRD"/>
</dbReference>
<evidence type="ECO:0000259" key="6">
    <source>
        <dbReference type="Pfam" id="PF01420"/>
    </source>
</evidence>
<sequence length="572" mass="65009">MKLETFFKHFDLLAEAPNGVQKLRELILDLAVRGKLVPQDANDEPAAVLLERIKKEKERLVKEGKVSKLESLPAIKDDETPFDLAINWKWVYLGQISYTIHYGYTASANQNLTEVRLLRITDIQNNKVNWETVPGCEIDNNKLEGYKLNNGDLLIARTGGTIGKSYLVENLSVCAVFASYLIRIISSYLIFPNYLKIFLESKTYWSQLYAKSMGTGQPNVNATSLKSLFVPLPPLAEQKRIVTKVDELMKLCDELEARQKKKQETRILINNAALNKLLTADTPETFTKNWQRIGDNFDILYSAPENIGKLRQAILQLAVMGKLVPQNANDEPAAVLLERIKKEKERLVKEGKVKKEKSLPAIKDDEIPFDLPIGWEWVRLGELAKVIEYGTSEKSSELRDDVPVFRMNNVQEGKIIFENLKYVSATIKDLPRLYLQHGDLLFNRTNSYELVGKTGVFKGISNQYTFASYLIKISLMLEYISPDFINTAINSAYFRQTQINPEITQQCGQANFNGTKLKNTLIPLPPLAEQKRIVTKVDKLMKLCDELETKLTQTQTESEKIINAAVKQLLTV</sequence>